<dbReference type="Proteomes" id="UP000054770">
    <property type="component" value="Unassembled WGS sequence"/>
</dbReference>
<sequence length="104" mass="11268">MQVEECWCKSITPIMDEVRTKLGKVPVYLTFDIDGLDPSFAPGTGTPEIGGLMIWQALEIIRGLPWAGYRGLRPCGDSPPYDPPGNTAVVGANLLYERLCAAEG</sequence>
<dbReference type="PANTHER" id="PTHR11358">
    <property type="entry name" value="ARGINASE/AGMATINASE"/>
    <property type="match status" value="1"/>
</dbReference>
<organism evidence="5 6">
    <name type="scientific">Caballeronia choica</name>
    <dbReference type="NCBI Taxonomy" id="326476"/>
    <lineage>
        <taxon>Bacteria</taxon>
        <taxon>Pseudomonadati</taxon>
        <taxon>Pseudomonadota</taxon>
        <taxon>Betaproteobacteria</taxon>
        <taxon>Burkholderiales</taxon>
        <taxon>Burkholderiaceae</taxon>
        <taxon>Caballeronia</taxon>
    </lineage>
</organism>
<dbReference type="Gene3D" id="3.40.800.10">
    <property type="entry name" value="Ureohydrolase domain"/>
    <property type="match status" value="1"/>
</dbReference>
<dbReference type="PANTHER" id="PTHR11358:SF26">
    <property type="entry name" value="GUANIDINO ACID HYDROLASE, MITOCHONDRIAL"/>
    <property type="match status" value="1"/>
</dbReference>
<evidence type="ECO:0000313" key="5">
    <source>
        <dbReference type="EMBL" id="SAL85125.1"/>
    </source>
</evidence>
<dbReference type="InterPro" id="IPR020855">
    <property type="entry name" value="Ureohydrolase_Mn_BS"/>
</dbReference>
<keyword evidence="3 4" id="KW-0378">Hydrolase</keyword>
<dbReference type="EMBL" id="FCON02000178">
    <property type="protein sequence ID" value="SAL85125.1"/>
    <property type="molecule type" value="Genomic_DNA"/>
</dbReference>
<gene>
    <name evidence="5" type="ORF">AWB68_07570</name>
</gene>
<comment type="similarity">
    <text evidence="1">Belongs to the arginase family. Agmatinase subfamily.</text>
</comment>
<evidence type="ECO:0000256" key="1">
    <source>
        <dbReference type="ARBA" id="ARBA00009227"/>
    </source>
</evidence>
<dbReference type="PROSITE" id="PS51409">
    <property type="entry name" value="ARGINASE_2"/>
    <property type="match status" value="1"/>
</dbReference>
<dbReference type="Pfam" id="PF00491">
    <property type="entry name" value="Arginase"/>
    <property type="match status" value="1"/>
</dbReference>
<dbReference type="GO" id="GO:0008783">
    <property type="term" value="F:agmatinase activity"/>
    <property type="evidence" value="ECO:0007669"/>
    <property type="project" value="TreeGrafter"/>
</dbReference>
<accession>A0A158KVZ0</accession>
<proteinExistence type="inferred from homology"/>
<evidence type="ECO:0000313" key="6">
    <source>
        <dbReference type="Proteomes" id="UP000054770"/>
    </source>
</evidence>
<keyword evidence="2" id="KW-0479">Metal-binding</keyword>
<dbReference type="GO" id="GO:0046872">
    <property type="term" value="F:metal ion binding"/>
    <property type="evidence" value="ECO:0007669"/>
    <property type="project" value="UniProtKB-KW"/>
</dbReference>
<protein>
    <submittedName>
        <fullName evidence="5">Agmatinase</fullName>
    </submittedName>
</protein>
<dbReference type="GO" id="GO:0033389">
    <property type="term" value="P:putrescine biosynthetic process from arginine, via agmatine"/>
    <property type="evidence" value="ECO:0007669"/>
    <property type="project" value="TreeGrafter"/>
</dbReference>
<evidence type="ECO:0000256" key="3">
    <source>
        <dbReference type="ARBA" id="ARBA00022801"/>
    </source>
</evidence>
<reference evidence="5" key="1">
    <citation type="submission" date="2016-01" db="EMBL/GenBank/DDBJ databases">
        <authorList>
            <person name="Peeters C."/>
        </authorList>
    </citation>
    <scope>NUCLEOTIDE SEQUENCE [LARGE SCALE GENOMIC DNA]</scope>
    <source>
        <strain evidence="5">LMG 22940</strain>
    </source>
</reference>
<dbReference type="InterPro" id="IPR023696">
    <property type="entry name" value="Ureohydrolase_dom_sf"/>
</dbReference>
<dbReference type="PROSITE" id="PS01053">
    <property type="entry name" value="ARGINASE_1"/>
    <property type="match status" value="1"/>
</dbReference>
<dbReference type="InterPro" id="IPR006035">
    <property type="entry name" value="Ureohydrolase"/>
</dbReference>
<dbReference type="SUPFAM" id="SSF52768">
    <property type="entry name" value="Arginase/deacetylase"/>
    <property type="match status" value="1"/>
</dbReference>
<evidence type="ECO:0000256" key="2">
    <source>
        <dbReference type="ARBA" id="ARBA00022723"/>
    </source>
</evidence>
<comment type="caution">
    <text evidence="5">The sequence shown here is derived from an EMBL/GenBank/DDBJ whole genome shotgun (WGS) entry which is preliminary data.</text>
</comment>
<dbReference type="AlphaFoldDB" id="A0A158KVZ0"/>
<name>A0A158KVZ0_9BURK</name>
<keyword evidence="6" id="KW-1185">Reference proteome</keyword>
<evidence type="ECO:0000256" key="4">
    <source>
        <dbReference type="RuleBase" id="RU003684"/>
    </source>
</evidence>